<dbReference type="OrthoDB" id="195446at2759"/>
<name>F0XJI7_GROCL</name>
<sequence length="224" mass="23946">MDPLSAIASTIAVVQAISSVYTTIRTIKNLPGEFSEVARNLPLVTSTLDAARVRIELDGLDSAATAAIVPVITNCEEKATALRDIFQEIENKTRGGRDSSSLMLYRSTVLRLGKASRVEALMQSILKSLQGLAMKQIFLASGQIQVAALQDAVHRLADVPSSVPDSVSNGLESVDQHILQGGTGNQFINKGQTKTSILAPVSKRVEVLSTMVWNLGGRPRTFGS</sequence>
<dbReference type="Pfam" id="PF17107">
    <property type="entry name" value="SesA"/>
    <property type="match status" value="1"/>
</dbReference>
<evidence type="ECO:0000313" key="3">
    <source>
        <dbReference type="Proteomes" id="UP000007796"/>
    </source>
</evidence>
<evidence type="ECO:0000313" key="2">
    <source>
        <dbReference type="EMBL" id="EFX02318.1"/>
    </source>
</evidence>
<proteinExistence type="predicted"/>
<dbReference type="InterPro" id="IPR031352">
    <property type="entry name" value="SesA"/>
</dbReference>
<gene>
    <name evidence="2" type="ORF">CMQ_2367</name>
</gene>
<dbReference type="Proteomes" id="UP000007796">
    <property type="component" value="Unassembled WGS sequence"/>
</dbReference>
<dbReference type="eggNOG" id="ENOG502SYV9">
    <property type="taxonomic scope" value="Eukaryota"/>
</dbReference>
<keyword evidence="3" id="KW-1185">Reference proteome</keyword>
<protein>
    <recommendedName>
        <fullName evidence="1">NACHT-NTPase and P-loop NTPases N-terminal domain-containing protein</fullName>
    </recommendedName>
</protein>
<accession>F0XJI7</accession>
<reference evidence="2 3" key="1">
    <citation type="journal article" date="2011" name="Proc. Natl. Acad. Sci. U.S.A.">
        <title>Genome and transcriptome analyses of the mountain pine beetle-fungal symbiont Grosmannia clavigera, a lodgepole pine pathogen.</title>
        <authorList>
            <person name="DiGuistini S."/>
            <person name="Wang Y."/>
            <person name="Liao N.Y."/>
            <person name="Taylor G."/>
            <person name="Tanguay P."/>
            <person name="Feau N."/>
            <person name="Henrissat B."/>
            <person name="Chan S.K."/>
            <person name="Hesse-Orce U."/>
            <person name="Alamouti S.M."/>
            <person name="Tsui C.K.M."/>
            <person name="Docking R.T."/>
            <person name="Levasseur A."/>
            <person name="Haridas S."/>
            <person name="Robertson G."/>
            <person name="Birol I."/>
            <person name="Holt R.A."/>
            <person name="Marra M.A."/>
            <person name="Hamelin R.C."/>
            <person name="Hirst M."/>
            <person name="Jones S.J.M."/>
            <person name="Bohlmann J."/>
            <person name="Breuil C."/>
        </authorList>
    </citation>
    <scope>NUCLEOTIDE SEQUENCE [LARGE SCALE GENOMIC DNA]</scope>
    <source>
        <strain evidence="3">kw1407 / UAMH 11150</strain>
    </source>
</reference>
<dbReference type="EMBL" id="GL629782">
    <property type="protein sequence ID" value="EFX02318.1"/>
    <property type="molecule type" value="Genomic_DNA"/>
</dbReference>
<feature type="domain" description="NACHT-NTPase and P-loop NTPases N-terminal" evidence="1">
    <location>
        <begin position="7"/>
        <end position="132"/>
    </location>
</feature>
<dbReference type="AlphaFoldDB" id="F0XJI7"/>
<dbReference type="RefSeq" id="XP_014171800.1">
    <property type="nucleotide sequence ID" value="XM_014316325.1"/>
</dbReference>
<organism evidence="3">
    <name type="scientific">Grosmannia clavigera (strain kw1407 / UAMH 11150)</name>
    <name type="common">Blue stain fungus</name>
    <name type="synonym">Graphiocladiella clavigera</name>
    <dbReference type="NCBI Taxonomy" id="655863"/>
    <lineage>
        <taxon>Eukaryota</taxon>
        <taxon>Fungi</taxon>
        <taxon>Dikarya</taxon>
        <taxon>Ascomycota</taxon>
        <taxon>Pezizomycotina</taxon>
        <taxon>Sordariomycetes</taxon>
        <taxon>Sordariomycetidae</taxon>
        <taxon>Ophiostomatales</taxon>
        <taxon>Ophiostomataceae</taxon>
        <taxon>Leptographium</taxon>
    </lineage>
</organism>
<evidence type="ECO:0000259" key="1">
    <source>
        <dbReference type="Pfam" id="PF17107"/>
    </source>
</evidence>
<dbReference type="GeneID" id="25975348"/>
<dbReference type="InParanoid" id="F0XJI7"/>
<dbReference type="HOGENOM" id="CLU_080513_3_0_1"/>